<dbReference type="Pfam" id="PF25917">
    <property type="entry name" value="BSH_RND"/>
    <property type="match status" value="1"/>
</dbReference>
<dbReference type="PANTHER" id="PTHR30469:SF18">
    <property type="entry name" value="RESISTANCE-NODULATION-CELL DIVISION (RND) EFFLUX MEMBRANE FUSION PROTEIN-RELATED"/>
    <property type="match status" value="1"/>
</dbReference>
<dbReference type="SUPFAM" id="SSF111369">
    <property type="entry name" value="HlyD-like secretion proteins"/>
    <property type="match status" value="1"/>
</dbReference>
<dbReference type="Gene3D" id="1.10.287.470">
    <property type="entry name" value="Helix hairpin bin"/>
    <property type="match status" value="1"/>
</dbReference>
<dbReference type="Proteomes" id="UP000611500">
    <property type="component" value="Unassembled WGS sequence"/>
</dbReference>
<evidence type="ECO:0000259" key="3">
    <source>
        <dbReference type="Pfam" id="PF25917"/>
    </source>
</evidence>
<evidence type="ECO:0000313" key="5">
    <source>
        <dbReference type="Proteomes" id="UP000611500"/>
    </source>
</evidence>
<organism evidence="4 5">
    <name type="scientific">Pseudodonghicola xiamenensis</name>
    <dbReference type="NCBI Taxonomy" id="337702"/>
    <lineage>
        <taxon>Bacteria</taxon>
        <taxon>Pseudomonadati</taxon>
        <taxon>Pseudomonadota</taxon>
        <taxon>Alphaproteobacteria</taxon>
        <taxon>Rhodobacterales</taxon>
        <taxon>Paracoccaceae</taxon>
        <taxon>Pseudodonghicola</taxon>
    </lineage>
</organism>
<gene>
    <name evidence="4" type="ORF">GCM10010961_26940</name>
</gene>
<dbReference type="PANTHER" id="PTHR30469">
    <property type="entry name" value="MULTIDRUG RESISTANCE PROTEIN MDTA"/>
    <property type="match status" value="1"/>
</dbReference>
<protein>
    <submittedName>
        <fullName evidence="4">RND transporter</fullName>
    </submittedName>
</protein>
<dbReference type="AlphaFoldDB" id="A0A8J3ME28"/>
<name>A0A8J3ME28_9RHOB</name>
<evidence type="ECO:0000256" key="2">
    <source>
        <dbReference type="SAM" id="Coils"/>
    </source>
</evidence>
<dbReference type="Gene3D" id="2.40.50.100">
    <property type="match status" value="1"/>
</dbReference>
<dbReference type="GO" id="GO:0015562">
    <property type="term" value="F:efflux transmembrane transporter activity"/>
    <property type="evidence" value="ECO:0007669"/>
    <property type="project" value="TreeGrafter"/>
</dbReference>
<proteinExistence type="inferred from homology"/>
<dbReference type="InterPro" id="IPR006143">
    <property type="entry name" value="RND_pump_MFP"/>
</dbReference>
<dbReference type="RefSeq" id="WP_035366687.1">
    <property type="nucleotide sequence ID" value="NZ_BNAP01000012.1"/>
</dbReference>
<dbReference type="EMBL" id="BNAP01000012">
    <property type="protein sequence ID" value="GHG94066.1"/>
    <property type="molecule type" value="Genomic_DNA"/>
</dbReference>
<reference evidence="4" key="1">
    <citation type="journal article" date="2014" name="Int. J. Syst. Evol. Microbiol.">
        <title>Complete genome sequence of Corynebacterium casei LMG S-19264T (=DSM 44701T), isolated from a smear-ripened cheese.</title>
        <authorList>
            <consortium name="US DOE Joint Genome Institute (JGI-PGF)"/>
            <person name="Walter F."/>
            <person name="Albersmeier A."/>
            <person name="Kalinowski J."/>
            <person name="Ruckert C."/>
        </authorList>
    </citation>
    <scope>NUCLEOTIDE SEQUENCE</scope>
    <source>
        <strain evidence="4">CGMCC 1.7081</strain>
    </source>
</reference>
<keyword evidence="5" id="KW-1185">Reference proteome</keyword>
<feature type="domain" description="Multidrug resistance protein MdtA-like barrel-sandwich hybrid" evidence="3">
    <location>
        <begin position="59"/>
        <end position="193"/>
    </location>
</feature>
<sequence length="360" mass="37422">MTRRTAPPLALWLGAGLTALIPLSAPAEQLLTIETAIARSAPLAFEFEISGTIEATENVPVSFRSGGRVVAVNVQVGDHVAEGEILATVDPTQAQAAARAAEAQLAAAEASLNQAQLAHDRAKELADRGAGTRAGLDAATQTLLAALSSRDQAEAVVSKARQAVSDTVIYAPASGIVTERSVEPGQVVSAAQAVLTLARDGLREAVFHIPDLPEANAFLGQRLLVRTLDGPERLFDATVSELSPLADENSGTVELKAKLDGEAEQPGLGAAVSSTFQTFDTMSISLPWSALAVQGTEPAVWVVDPDSHAVSLTPVTILSYTSSTIELEQELPEGTIVATTGSNLLFPGRIVRPLSQGDAE</sequence>
<feature type="coiled-coil region" evidence="2">
    <location>
        <begin position="98"/>
        <end position="125"/>
    </location>
</feature>
<dbReference type="Gene3D" id="2.40.420.20">
    <property type="match status" value="1"/>
</dbReference>
<dbReference type="NCBIfam" id="TIGR01730">
    <property type="entry name" value="RND_mfp"/>
    <property type="match status" value="1"/>
</dbReference>
<dbReference type="GO" id="GO:1990281">
    <property type="term" value="C:efflux pump complex"/>
    <property type="evidence" value="ECO:0007669"/>
    <property type="project" value="TreeGrafter"/>
</dbReference>
<keyword evidence="2" id="KW-0175">Coiled coil</keyword>
<evidence type="ECO:0000313" key="4">
    <source>
        <dbReference type="EMBL" id="GHG94066.1"/>
    </source>
</evidence>
<comment type="caution">
    <text evidence="4">The sequence shown here is derived from an EMBL/GenBank/DDBJ whole genome shotgun (WGS) entry which is preliminary data.</text>
</comment>
<dbReference type="InterPro" id="IPR058625">
    <property type="entry name" value="MdtA-like_BSH"/>
</dbReference>
<evidence type="ECO:0000256" key="1">
    <source>
        <dbReference type="ARBA" id="ARBA00009477"/>
    </source>
</evidence>
<reference evidence="4" key="2">
    <citation type="submission" date="2020-09" db="EMBL/GenBank/DDBJ databases">
        <authorList>
            <person name="Sun Q."/>
            <person name="Zhou Y."/>
        </authorList>
    </citation>
    <scope>NUCLEOTIDE SEQUENCE</scope>
    <source>
        <strain evidence="4">CGMCC 1.7081</strain>
    </source>
</reference>
<accession>A0A8J3ME28</accession>
<dbReference type="Gene3D" id="2.40.30.170">
    <property type="match status" value="1"/>
</dbReference>
<comment type="similarity">
    <text evidence="1">Belongs to the membrane fusion protein (MFP) (TC 8.A.1) family.</text>
</comment>